<dbReference type="EMBL" id="LYUB02000001">
    <property type="protein sequence ID" value="OVF10757.1"/>
    <property type="molecule type" value="Genomic_DNA"/>
</dbReference>
<feature type="region of interest" description="Disordered" evidence="1">
    <location>
        <begin position="15"/>
        <end position="45"/>
    </location>
</feature>
<organism evidence="2 3">
    <name type="scientific">Clavispora lusitaniae</name>
    <name type="common">Candida lusitaniae</name>
    <dbReference type="NCBI Taxonomy" id="36911"/>
    <lineage>
        <taxon>Eukaryota</taxon>
        <taxon>Fungi</taxon>
        <taxon>Dikarya</taxon>
        <taxon>Ascomycota</taxon>
        <taxon>Saccharomycotina</taxon>
        <taxon>Pichiomycetes</taxon>
        <taxon>Metschnikowiaceae</taxon>
        <taxon>Clavispora</taxon>
    </lineage>
</organism>
<name>A0AA91T400_CLALS</name>
<dbReference type="KEGG" id="clus:A9F13_01g01727"/>
<protein>
    <submittedName>
        <fullName evidence="2">Cytoplasmic tRNA 2-thiolation protein</fullName>
    </submittedName>
</protein>
<dbReference type="InterPro" id="IPR008402">
    <property type="entry name" value="APC_su15/mnd2"/>
</dbReference>
<sequence length="230" mass="24765">MYSAFTSDAYQLWRPRSPNVPRIHDDSSGHLRTRPPQSEPHPFAPPLAAYLADECGPNSAYTDHNAAMEQAYLSGASDIPLLGPTTSQRLDKLRKIRATGYTTIVPIGIGRTMAQMDQEAGEEAENLSACERSHASPVEPIDNAESDLEESGDLSGLDSLMAADLDADVVDADEADVFSSGGSTPDAFMAADVEYQADHSLDEVERVPTLPTTVSAGRRCDDSDVDMTFD</sequence>
<reference evidence="2 3" key="1">
    <citation type="submission" date="2017-04" db="EMBL/GenBank/DDBJ databases">
        <title>Draft genome of the yeast Clavispora lusitaniae type strain CBS 6936.</title>
        <authorList>
            <person name="Durrens P."/>
            <person name="Klopp C."/>
            <person name="Biteau N."/>
            <person name="Fitton-Ouhabi V."/>
            <person name="Dementhon K."/>
            <person name="Accoceberry I."/>
            <person name="Sherman D.J."/>
            <person name="Noel T."/>
        </authorList>
    </citation>
    <scope>NUCLEOTIDE SEQUENCE [LARGE SCALE GENOMIC DNA]</scope>
    <source>
        <strain evidence="2 3">CBS 6936</strain>
    </source>
</reference>
<evidence type="ECO:0000313" key="2">
    <source>
        <dbReference type="EMBL" id="OVF10757.1"/>
    </source>
</evidence>
<evidence type="ECO:0000256" key="1">
    <source>
        <dbReference type="SAM" id="MobiDB-lite"/>
    </source>
</evidence>
<accession>A0AA91T400</accession>
<evidence type="ECO:0000313" key="3">
    <source>
        <dbReference type="Proteomes" id="UP000195602"/>
    </source>
</evidence>
<dbReference type="GO" id="GO:0031145">
    <property type="term" value="P:anaphase-promoting complex-dependent catabolic process"/>
    <property type="evidence" value="ECO:0007669"/>
    <property type="project" value="InterPro"/>
</dbReference>
<dbReference type="GO" id="GO:0005680">
    <property type="term" value="C:anaphase-promoting complex"/>
    <property type="evidence" value="ECO:0007669"/>
    <property type="project" value="InterPro"/>
</dbReference>
<proteinExistence type="predicted"/>
<dbReference type="AlphaFoldDB" id="A0AA91T400"/>
<gene>
    <name evidence="2" type="ORF">A9F13_01g01727</name>
</gene>
<dbReference type="Pfam" id="PF05841">
    <property type="entry name" value="Apc15p"/>
    <property type="match status" value="1"/>
</dbReference>
<dbReference type="OMA" id="FMAADVE"/>
<dbReference type="Proteomes" id="UP000195602">
    <property type="component" value="Unassembled WGS sequence"/>
</dbReference>
<feature type="compositionally biased region" description="Acidic residues" evidence="1">
    <location>
        <begin position="142"/>
        <end position="152"/>
    </location>
</feature>
<comment type="caution">
    <text evidence="2">The sequence shown here is derived from an EMBL/GenBank/DDBJ whole genome shotgun (WGS) entry which is preliminary data.</text>
</comment>
<feature type="region of interest" description="Disordered" evidence="1">
    <location>
        <begin position="121"/>
        <end position="152"/>
    </location>
</feature>
<feature type="region of interest" description="Disordered" evidence="1">
    <location>
        <begin position="209"/>
        <end position="230"/>
    </location>
</feature>